<reference evidence="1 2" key="1">
    <citation type="submission" date="2021-01" db="EMBL/GenBank/DDBJ databases">
        <title>Whole genome shotgun sequence of Actinoplanes palleronii NBRC 14916.</title>
        <authorList>
            <person name="Komaki H."/>
            <person name="Tamura T."/>
        </authorList>
    </citation>
    <scope>NUCLEOTIDE SEQUENCE [LARGE SCALE GENOMIC DNA]</scope>
    <source>
        <strain evidence="1 2">NBRC 14916</strain>
    </source>
</reference>
<accession>A0ABQ4BQT4</accession>
<proteinExistence type="predicted"/>
<protein>
    <submittedName>
        <fullName evidence="1">Uncharacterized protein</fullName>
    </submittedName>
</protein>
<evidence type="ECO:0000313" key="2">
    <source>
        <dbReference type="Proteomes" id="UP000624709"/>
    </source>
</evidence>
<comment type="caution">
    <text evidence="1">The sequence shown here is derived from an EMBL/GenBank/DDBJ whole genome shotgun (WGS) entry which is preliminary data.</text>
</comment>
<dbReference type="Proteomes" id="UP000624709">
    <property type="component" value="Unassembled WGS sequence"/>
</dbReference>
<dbReference type="EMBL" id="BOMS01000163">
    <property type="protein sequence ID" value="GIE73021.1"/>
    <property type="molecule type" value="Genomic_DNA"/>
</dbReference>
<organism evidence="1 2">
    <name type="scientific">Actinoplanes palleronii</name>
    <dbReference type="NCBI Taxonomy" id="113570"/>
    <lineage>
        <taxon>Bacteria</taxon>
        <taxon>Bacillati</taxon>
        <taxon>Actinomycetota</taxon>
        <taxon>Actinomycetes</taxon>
        <taxon>Micromonosporales</taxon>
        <taxon>Micromonosporaceae</taxon>
        <taxon>Actinoplanes</taxon>
    </lineage>
</organism>
<keyword evidence="2" id="KW-1185">Reference proteome</keyword>
<sequence>MPRGRGEILHFGADPSVQSSGDRIPILRVDIASTLEGERSVASLQRPPQWQDCS</sequence>
<evidence type="ECO:0000313" key="1">
    <source>
        <dbReference type="EMBL" id="GIE73021.1"/>
    </source>
</evidence>
<gene>
    <name evidence="1" type="ORF">Apa02nite_091290</name>
</gene>
<name>A0ABQ4BQT4_9ACTN</name>